<protein>
    <recommendedName>
        <fullName evidence="1">SGNH hydrolase-type esterase domain-containing protein</fullName>
    </recommendedName>
</protein>
<organism evidence="2 3">
    <name type="scientific">Actinoplanes auranticolor</name>
    <dbReference type="NCBI Taxonomy" id="47988"/>
    <lineage>
        <taxon>Bacteria</taxon>
        <taxon>Bacillati</taxon>
        <taxon>Actinomycetota</taxon>
        <taxon>Actinomycetes</taxon>
        <taxon>Micromonosporales</taxon>
        <taxon>Micromonosporaceae</taxon>
        <taxon>Actinoplanes</taxon>
    </lineage>
</organism>
<evidence type="ECO:0000313" key="3">
    <source>
        <dbReference type="Proteomes" id="UP000681340"/>
    </source>
</evidence>
<dbReference type="RefSeq" id="WP_212993803.1">
    <property type="nucleotide sequence ID" value="NZ_BAABEA010000016.1"/>
</dbReference>
<dbReference type="Gene3D" id="3.40.50.1110">
    <property type="entry name" value="SGNH hydrolase"/>
    <property type="match status" value="1"/>
</dbReference>
<accession>A0A919STJ2</accession>
<name>A0A919STJ2_9ACTN</name>
<dbReference type="Proteomes" id="UP000681340">
    <property type="component" value="Unassembled WGS sequence"/>
</dbReference>
<evidence type="ECO:0000259" key="1">
    <source>
        <dbReference type="Pfam" id="PF13472"/>
    </source>
</evidence>
<dbReference type="InterPro" id="IPR013830">
    <property type="entry name" value="SGNH_hydro"/>
</dbReference>
<keyword evidence="3" id="KW-1185">Reference proteome</keyword>
<dbReference type="SUPFAM" id="SSF52266">
    <property type="entry name" value="SGNH hydrolase"/>
    <property type="match status" value="1"/>
</dbReference>
<dbReference type="InterPro" id="IPR036514">
    <property type="entry name" value="SGNH_hydro_sf"/>
</dbReference>
<comment type="caution">
    <text evidence="2">The sequence shown here is derived from an EMBL/GenBank/DDBJ whole genome shotgun (WGS) entry which is preliminary data.</text>
</comment>
<gene>
    <name evidence="2" type="ORF">Aau02nite_80060</name>
</gene>
<proteinExistence type="predicted"/>
<dbReference type="Pfam" id="PF13472">
    <property type="entry name" value="Lipase_GDSL_2"/>
    <property type="match status" value="1"/>
</dbReference>
<reference evidence="2" key="1">
    <citation type="submission" date="2021-03" db="EMBL/GenBank/DDBJ databases">
        <title>Whole genome shotgun sequence of Actinoplanes auranticolor NBRC 12245.</title>
        <authorList>
            <person name="Komaki H."/>
            <person name="Tamura T."/>
        </authorList>
    </citation>
    <scope>NUCLEOTIDE SEQUENCE</scope>
    <source>
        <strain evidence="2">NBRC 12245</strain>
    </source>
</reference>
<sequence>MTTDHDRRQFLRYTRTENWPMLARHPVAATVHLDLLAGMLAVPAAEVAAGIEALRAEAGRAAAELLADAGTRAAIEALPFRAGDRVVAVGDSITADRIGWFEVLTAAVATAGPGRYGLHNLGLSGNTTADVLERFDLLEAARPTHVLLMLGTNDARRHGRTPG</sequence>
<evidence type="ECO:0000313" key="2">
    <source>
        <dbReference type="EMBL" id="GIM78271.1"/>
    </source>
</evidence>
<feature type="domain" description="SGNH hydrolase-type esterase" evidence="1">
    <location>
        <begin position="88"/>
        <end position="160"/>
    </location>
</feature>
<dbReference type="EMBL" id="BOQL01000072">
    <property type="protein sequence ID" value="GIM78271.1"/>
    <property type="molecule type" value="Genomic_DNA"/>
</dbReference>
<dbReference type="AlphaFoldDB" id="A0A919STJ2"/>